<dbReference type="EMBL" id="DSQF01000023">
    <property type="protein sequence ID" value="HGZ44077.1"/>
    <property type="molecule type" value="Genomic_DNA"/>
</dbReference>
<feature type="region of interest" description="Disordered" evidence="1">
    <location>
        <begin position="158"/>
        <end position="201"/>
    </location>
</feature>
<evidence type="ECO:0000313" key="3">
    <source>
        <dbReference type="EMBL" id="HGZ44077.1"/>
    </source>
</evidence>
<dbReference type="SUPFAM" id="SSF109604">
    <property type="entry name" value="HD-domain/PDEase-like"/>
    <property type="match status" value="1"/>
</dbReference>
<gene>
    <name evidence="3" type="ORF">ENR23_11785</name>
</gene>
<dbReference type="PANTHER" id="PTHR43155:SF2">
    <property type="entry name" value="CYCLIC DI-GMP PHOSPHODIESTERASE PA4108"/>
    <property type="match status" value="1"/>
</dbReference>
<comment type="caution">
    <text evidence="3">The sequence shown here is derived from an EMBL/GenBank/DDBJ whole genome shotgun (WGS) entry which is preliminary data.</text>
</comment>
<dbReference type="PROSITE" id="PS51832">
    <property type="entry name" value="HD_GYP"/>
    <property type="match status" value="1"/>
</dbReference>
<feature type="compositionally biased region" description="Low complexity" evidence="1">
    <location>
        <begin position="175"/>
        <end position="192"/>
    </location>
</feature>
<dbReference type="InterPro" id="IPR037522">
    <property type="entry name" value="HD_GYP_dom"/>
</dbReference>
<dbReference type="InterPro" id="IPR003607">
    <property type="entry name" value="HD/PDEase_dom"/>
</dbReference>
<reference evidence="3" key="1">
    <citation type="journal article" date="2020" name="mSystems">
        <title>Genome- and Community-Level Interaction Insights into Carbon Utilization and Element Cycling Functions of Hydrothermarchaeota in Hydrothermal Sediment.</title>
        <authorList>
            <person name="Zhou Z."/>
            <person name="Liu Y."/>
            <person name="Xu W."/>
            <person name="Pan J."/>
            <person name="Luo Z.H."/>
            <person name="Li M."/>
        </authorList>
    </citation>
    <scope>NUCLEOTIDE SEQUENCE [LARGE SCALE GENOMIC DNA]</scope>
    <source>
        <strain evidence="3">SpSt-381</strain>
    </source>
</reference>
<dbReference type="CDD" id="cd00077">
    <property type="entry name" value="HDc"/>
    <property type="match status" value="1"/>
</dbReference>
<proteinExistence type="predicted"/>
<evidence type="ECO:0000259" key="2">
    <source>
        <dbReference type="PROSITE" id="PS51832"/>
    </source>
</evidence>
<dbReference type="Gene3D" id="1.10.3210.10">
    <property type="entry name" value="Hypothetical protein af1432"/>
    <property type="match status" value="1"/>
</dbReference>
<dbReference type="SMART" id="SM00471">
    <property type="entry name" value="HDc"/>
    <property type="match status" value="1"/>
</dbReference>
<feature type="domain" description="HD-GYP" evidence="2">
    <location>
        <begin position="247"/>
        <end position="446"/>
    </location>
</feature>
<dbReference type="Pfam" id="PF13487">
    <property type="entry name" value="HD_5"/>
    <property type="match status" value="1"/>
</dbReference>
<dbReference type="PANTHER" id="PTHR43155">
    <property type="entry name" value="CYCLIC DI-GMP PHOSPHODIESTERASE PA4108-RELATED"/>
    <property type="match status" value="1"/>
</dbReference>
<name>A0A832MKS8_UNCEI</name>
<sequence length="515" mass="56041">MNQPSGPGATARPPDQRFRELGLQLVSRLCGTVRIGRTYQVGNQVFNAQLETFLAVLRSILEECEEMVLVALDTDLYLNGFRLPIRPANVRFHQYVLDEFKLRQIAGLRIEKGAEREEIEKFFELFMQPDVYTGTSLLEACLAAGLNRVQPAVHASAGGDDGFGGFDPEPEEGESAGAEAPAGSFADAAGDAARARPGRAPKGAARKSYWMAMAGVRSLLAPTSVQEQGPPDLEMRNAKRVVQPLVDGAFENEPVIVGLTTLGNHDEFTYAHAVNVTMVAVTMGHYLGLDRRSLADLGVAALLHDVGKNAVANVIQHPIEEFTPEERAAAERHPLEGVKILARATSLNASSLRCMRTSLEHHAGPGGRGYPALGEWTPSVLSKIVAAADAYVCLQTYRSRHGANVTPYQALGMVLGPLRAHFEPAVLWALVQAVGFYPPGQLVELDDGRIALVLLPNPQDLERPSVRIVARADRRRMEPEERVEYLPLPPSVSIRRALKAEEYPEDPDQTGEDAA</sequence>
<accession>A0A832MKS8</accession>
<protein>
    <submittedName>
        <fullName evidence="3">HD domain-containing protein</fullName>
    </submittedName>
</protein>
<evidence type="ECO:0000256" key="1">
    <source>
        <dbReference type="SAM" id="MobiDB-lite"/>
    </source>
</evidence>
<organism evidence="3">
    <name type="scientific">Eiseniibacteriota bacterium</name>
    <dbReference type="NCBI Taxonomy" id="2212470"/>
    <lineage>
        <taxon>Bacteria</taxon>
        <taxon>Candidatus Eiseniibacteriota</taxon>
    </lineage>
</organism>
<dbReference type="AlphaFoldDB" id="A0A832MKS8"/>